<dbReference type="InterPro" id="IPR011690">
    <property type="entry name" value="P_starv_induced_PsiF"/>
</dbReference>
<feature type="region of interest" description="Disordered" evidence="1">
    <location>
        <begin position="24"/>
        <end position="94"/>
    </location>
</feature>
<dbReference type="GeneID" id="93755689"/>
<evidence type="ECO:0000313" key="3">
    <source>
        <dbReference type="EMBL" id="PIK90102.1"/>
    </source>
</evidence>
<reference evidence="5 7" key="3">
    <citation type="submission" date="2024-02" db="EMBL/GenBank/DDBJ databases">
        <title>Tn5403 promotes plasmid rearrangements and degradation of the Klebsiella pneumoniae carbapenemase (KPC) transposon Tn4401.</title>
        <authorList>
            <person name="Sheppard A.E."/>
            <person name="Barry K.E."/>
            <person name="Parikh H.I."/>
            <person name="Vegesana K."/>
            <person name="Sebra R."/>
            <person name="George S."/>
            <person name="Sanderson N.D."/>
            <person name="Stoesser N."/>
            <person name="Eyre D.W."/>
            <person name="Crook D.W."/>
            <person name="Walker A.S."/>
            <person name="Mathers A.J."/>
        </authorList>
    </citation>
    <scope>NUCLEOTIDE SEQUENCE [LARGE SCALE GENOMIC DNA]</scope>
    <source>
        <strain evidence="5 7">CAV1921</strain>
    </source>
</reference>
<dbReference type="STRING" id="54291.TE10_07400"/>
<dbReference type="EMBL" id="CP145163">
    <property type="protein sequence ID" value="WWC10859.1"/>
    <property type="molecule type" value="Genomic_DNA"/>
</dbReference>
<dbReference type="EMBL" id="NKYI01000011">
    <property type="protein sequence ID" value="PIK90102.1"/>
    <property type="molecule type" value="Genomic_DNA"/>
</dbReference>
<dbReference type="Pfam" id="PF07769">
    <property type="entry name" value="PsiF_repeat"/>
    <property type="match status" value="2"/>
</dbReference>
<protein>
    <submittedName>
        <fullName evidence="3">Phosphate starvation-inducible protein PsiF</fullName>
    </submittedName>
</protein>
<feature type="signal peptide" evidence="2">
    <location>
        <begin position="1"/>
        <end position="21"/>
    </location>
</feature>
<keyword evidence="2" id="KW-0732">Signal</keyword>
<proteinExistence type="predicted"/>
<evidence type="ECO:0000313" key="5">
    <source>
        <dbReference type="EMBL" id="WWC10859.1"/>
    </source>
</evidence>
<accession>A0A1Y6GLV6</accession>
<evidence type="ECO:0000256" key="2">
    <source>
        <dbReference type="SAM" id="SignalP"/>
    </source>
</evidence>
<gene>
    <name evidence="4" type="primary">psiF</name>
    <name evidence="3" type="ORF">CFY86_04885</name>
    <name evidence="5" type="ORF">LM286_21430</name>
    <name evidence="4" type="ORF">N2J37_22310</name>
</gene>
<name>A0A1Y6GLV6_RAOOR</name>
<dbReference type="RefSeq" id="WP_004858496.1">
    <property type="nucleotide sequence ID" value="NZ_ABDFAB020000003.1"/>
</dbReference>
<evidence type="ECO:0000313" key="4">
    <source>
        <dbReference type="EMBL" id="UXE37234.1"/>
    </source>
</evidence>
<evidence type="ECO:0000256" key="1">
    <source>
        <dbReference type="SAM" id="MobiDB-lite"/>
    </source>
</evidence>
<feature type="chain" id="PRO_5015073193" evidence="2">
    <location>
        <begin position="22"/>
        <end position="106"/>
    </location>
</feature>
<evidence type="ECO:0000313" key="7">
    <source>
        <dbReference type="Proteomes" id="UP001350972"/>
    </source>
</evidence>
<dbReference type="Proteomes" id="UP001350972">
    <property type="component" value="Chromosome"/>
</dbReference>
<evidence type="ECO:0000313" key="6">
    <source>
        <dbReference type="Proteomes" id="UP000229713"/>
    </source>
</evidence>
<dbReference type="AlphaFoldDB" id="A0A1Y6GLV6"/>
<feature type="compositionally biased region" description="Basic and acidic residues" evidence="1">
    <location>
        <begin position="45"/>
        <end position="63"/>
    </location>
</feature>
<dbReference type="eggNOG" id="ENOG5032ZDU">
    <property type="taxonomic scope" value="Bacteria"/>
</dbReference>
<keyword evidence="7" id="KW-1185">Reference proteome</keyword>
<dbReference type="Proteomes" id="UP000229713">
    <property type="component" value="Unassembled WGS sequence"/>
</dbReference>
<sequence length="106" mass="11681">MKITLLVTLLFGLIFVTAVNAAEKTPTPQQQKMTTCNKEASSKSLKGDERKAFMSQCLKKDAPAPESKGLTPQQQKMRECNGQATQQSLKGDDRNKFMSACLKKQG</sequence>
<dbReference type="PaxDb" id="1286170-RORB6_13590"/>
<dbReference type="NCBIfam" id="NF008560">
    <property type="entry name" value="PRK11505.1"/>
    <property type="match status" value="1"/>
</dbReference>
<dbReference type="Proteomes" id="UP001064206">
    <property type="component" value="Chromosome"/>
</dbReference>
<reference evidence="3 6" key="1">
    <citation type="submission" date="2017-07" db="EMBL/GenBank/DDBJ databases">
        <title>Raoultella ornithinolytica strain HH3 draft genome.</title>
        <authorList>
            <person name="Duceppe M.-O."/>
            <person name="Huang H."/>
            <person name="Phipps-Todd B."/>
        </authorList>
    </citation>
    <scope>NUCLEOTIDE SEQUENCE [LARGE SCALE GENOMIC DNA]</scope>
    <source>
        <strain evidence="3 6">HH3</strain>
    </source>
</reference>
<feature type="compositionally biased region" description="Low complexity" evidence="1">
    <location>
        <begin position="24"/>
        <end position="35"/>
    </location>
</feature>
<dbReference type="EMBL" id="CP104450">
    <property type="protein sequence ID" value="UXE37234.1"/>
    <property type="molecule type" value="Genomic_DNA"/>
</dbReference>
<organism evidence="3 6">
    <name type="scientific">Raoultella ornithinolytica</name>
    <name type="common">Klebsiella ornithinolytica</name>
    <dbReference type="NCBI Taxonomy" id="54291"/>
    <lineage>
        <taxon>Bacteria</taxon>
        <taxon>Pseudomonadati</taxon>
        <taxon>Pseudomonadota</taxon>
        <taxon>Gammaproteobacteria</taxon>
        <taxon>Enterobacterales</taxon>
        <taxon>Enterobacteriaceae</taxon>
        <taxon>Klebsiella/Raoultella group</taxon>
        <taxon>Raoultella</taxon>
    </lineage>
</organism>
<reference evidence="4" key="2">
    <citation type="submission" date="2022-09" db="EMBL/GenBank/DDBJ databases">
        <title>Multidrug resistance Raoultella ornithinolytica Strain MQB_Silv_108.</title>
        <authorList>
            <person name="Quintela-Baluja M."/>
        </authorList>
    </citation>
    <scope>NUCLEOTIDE SEQUENCE</scope>
    <source>
        <strain evidence="4">MQB_Silv_108</strain>
    </source>
</reference>